<sequence length="348" mass="38309">MRIVPLVGENDSAGKIASQVKEAFSVLSPRVRQMVEKLPSVVLSKVEEIRLRQDRPLLLQTFEGEIAVGPSGISTMEEAYRATADDLQRTLQVISQSSVYALEEEFRNGYITVEGGHRIGFVGRAVIRDGRIHSLKFISSINIRVARQVRGCADRVMSYLIDMSSKRPLHTLIISPPRCGKTTLLRDIIRQFSTGVPSLSLAGVNVGLVDERSEIAGCFRGVPQLDVGPRTDVLDACPKSEGMIMLVRSMSPQIVATDELGRLGEMEAVEEMLNAGISLITTVHGRDHKSLSNRPQLKKLMERGIFDRYVILSRSRGVGTIEAIIDGNNGKPLISQSFLARPRGGEYD</sequence>
<dbReference type="Pfam" id="PF19568">
    <property type="entry name" value="Spore_III_AA"/>
    <property type="match status" value="1"/>
</dbReference>
<dbReference type="NCBIfam" id="TIGR02858">
    <property type="entry name" value="spore_III_AA"/>
    <property type="match status" value="1"/>
</dbReference>
<evidence type="ECO:0000259" key="3">
    <source>
        <dbReference type="SMART" id="SM00382"/>
    </source>
</evidence>
<proteinExistence type="predicted"/>
<dbReference type="InterPro" id="IPR014217">
    <property type="entry name" value="Spore_III_AA"/>
</dbReference>
<feature type="domain" description="AAA+ ATPase" evidence="3">
    <location>
        <begin position="167"/>
        <end position="316"/>
    </location>
</feature>
<organism evidence="4 5">
    <name type="scientific">Calderihabitans maritimus</name>
    <dbReference type="NCBI Taxonomy" id="1246530"/>
    <lineage>
        <taxon>Bacteria</taxon>
        <taxon>Bacillati</taxon>
        <taxon>Bacillota</taxon>
        <taxon>Clostridia</taxon>
        <taxon>Neomoorellales</taxon>
        <taxon>Calderihabitantaceae</taxon>
        <taxon>Calderihabitans</taxon>
    </lineage>
</organism>
<comment type="caution">
    <text evidence="4">The sequence shown here is derived from an EMBL/GenBank/DDBJ whole genome shotgun (WGS) entry which is preliminary data.</text>
</comment>
<dbReference type="PANTHER" id="PTHR20953">
    <property type="entry name" value="KINASE-RELATED"/>
    <property type="match status" value="1"/>
</dbReference>
<keyword evidence="2" id="KW-0067">ATP-binding</keyword>
<dbReference type="EMBL" id="BDGJ01000198">
    <property type="protein sequence ID" value="GAW94157.1"/>
    <property type="molecule type" value="Genomic_DNA"/>
</dbReference>
<keyword evidence="1" id="KW-0547">Nucleotide-binding</keyword>
<keyword evidence="5" id="KW-1185">Reference proteome</keyword>
<accession>A0A1Z5HXR6</accession>
<dbReference type="RefSeq" id="WP_238134324.1">
    <property type="nucleotide sequence ID" value="NZ_BDGJ01000198.1"/>
</dbReference>
<dbReference type="InterPro" id="IPR003593">
    <property type="entry name" value="AAA+_ATPase"/>
</dbReference>
<dbReference type="InterPro" id="IPR027417">
    <property type="entry name" value="P-loop_NTPase"/>
</dbReference>
<reference evidence="5" key="1">
    <citation type="journal article" date="2017" name="Appl. Environ. Microbiol.">
        <title>Genomic Analysis of Calderihabitans maritimus KKC1, a Thermophilic, Hydrogenogenic, Carboxydotrophic Bacterium Isolated from Marine Sediment.</title>
        <authorList>
            <person name="Omae K."/>
            <person name="Yoneda Y."/>
            <person name="Fukuyama Y."/>
            <person name="Yoshida T."/>
            <person name="Sako Y."/>
        </authorList>
    </citation>
    <scope>NUCLEOTIDE SEQUENCE [LARGE SCALE GENOMIC DNA]</scope>
    <source>
        <strain evidence="5">KKC1</strain>
    </source>
</reference>
<dbReference type="SMART" id="SM00382">
    <property type="entry name" value="AAA"/>
    <property type="match status" value="1"/>
</dbReference>
<protein>
    <submittedName>
        <fullName evidence="4">Stage III sporulation protein AA</fullName>
    </submittedName>
</protein>
<dbReference type="GO" id="GO:0005524">
    <property type="term" value="F:ATP binding"/>
    <property type="evidence" value="ECO:0007669"/>
    <property type="project" value="UniProtKB-KW"/>
</dbReference>
<name>A0A1Z5HXR6_9FIRM</name>
<dbReference type="InterPro" id="IPR045735">
    <property type="entry name" value="Spore_III_AA_AAA+_ATPase"/>
</dbReference>
<gene>
    <name evidence="4" type="ORF">KKC1_32700</name>
</gene>
<dbReference type="SUPFAM" id="SSF52540">
    <property type="entry name" value="P-loop containing nucleoside triphosphate hydrolases"/>
    <property type="match status" value="1"/>
</dbReference>
<evidence type="ECO:0000256" key="2">
    <source>
        <dbReference type="ARBA" id="ARBA00022840"/>
    </source>
</evidence>
<dbReference type="AlphaFoldDB" id="A0A1Z5HXR6"/>
<dbReference type="Gene3D" id="3.40.50.300">
    <property type="entry name" value="P-loop containing nucleotide triphosphate hydrolases"/>
    <property type="match status" value="1"/>
</dbReference>
<evidence type="ECO:0000313" key="5">
    <source>
        <dbReference type="Proteomes" id="UP000197032"/>
    </source>
</evidence>
<evidence type="ECO:0000313" key="4">
    <source>
        <dbReference type="EMBL" id="GAW94157.1"/>
    </source>
</evidence>
<dbReference type="PANTHER" id="PTHR20953:SF3">
    <property type="entry name" value="P-LOOP CONTAINING NUCLEOSIDE TRIPHOSPHATE HYDROLASES SUPERFAMILY PROTEIN"/>
    <property type="match status" value="1"/>
</dbReference>
<evidence type="ECO:0000256" key="1">
    <source>
        <dbReference type="ARBA" id="ARBA00022741"/>
    </source>
</evidence>
<dbReference type="Proteomes" id="UP000197032">
    <property type="component" value="Unassembled WGS sequence"/>
</dbReference>